<dbReference type="PROSITE" id="PS50113">
    <property type="entry name" value="PAC"/>
    <property type="match status" value="1"/>
</dbReference>
<dbReference type="SUPFAM" id="SSF55785">
    <property type="entry name" value="PYP-like sensor domain (PAS domain)"/>
    <property type="match status" value="1"/>
</dbReference>
<feature type="domain" description="Histidine kinase" evidence="7">
    <location>
        <begin position="375"/>
        <end position="596"/>
    </location>
</feature>
<reference evidence="10" key="1">
    <citation type="submission" date="2022-06" db="EMBL/GenBank/DDBJ databases">
        <title>Sneathiella actinostolidae sp. nov., isolated from a sea anemonein the Western Pacific Ocean.</title>
        <authorList>
            <person name="Wei M.J."/>
        </authorList>
    </citation>
    <scope>NUCLEOTIDE SEQUENCE</scope>
    <source>
        <strain evidence="10">PHK-P5</strain>
    </source>
</reference>
<gene>
    <name evidence="10" type="ORF">NBZ79_06595</name>
</gene>
<dbReference type="Pfam" id="PF00512">
    <property type="entry name" value="HisKA"/>
    <property type="match status" value="1"/>
</dbReference>
<keyword evidence="6" id="KW-1133">Transmembrane helix</keyword>
<dbReference type="SUPFAM" id="SSF55874">
    <property type="entry name" value="ATPase domain of HSP90 chaperone/DNA topoisomerase II/histidine kinase"/>
    <property type="match status" value="1"/>
</dbReference>
<dbReference type="Pfam" id="PF00989">
    <property type="entry name" value="PAS"/>
    <property type="match status" value="1"/>
</dbReference>
<evidence type="ECO:0000313" key="10">
    <source>
        <dbReference type="EMBL" id="USG62644.1"/>
    </source>
</evidence>
<protein>
    <recommendedName>
        <fullName evidence="2">histidine kinase</fullName>
        <ecNumber evidence="2">2.7.13.3</ecNumber>
    </recommendedName>
</protein>
<dbReference type="Proteomes" id="UP001056291">
    <property type="component" value="Chromosome"/>
</dbReference>
<dbReference type="InterPro" id="IPR036890">
    <property type="entry name" value="HATPase_C_sf"/>
</dbReference>
<keyword evidence="11" id="KW-1185">Reference proteome</keyword>
<dbReference type="PROSITE" id="PS50112">
    <property type="entry name" value="PAS"/>
    <property type="match status" value="1"/>
</dbReference>
<dbReference type="InterPro" id="IPR000014">
    <property type="entry name" value="PAS"/>
</dbReference>
<evidence type="ECO:0000256" key="5">
    <source>
        <dbReference type="ARBA" id="ARBA00022777"/>
    </source>
</evidence>
<dbReference type="InterPro" id="IPR003594">
    <property type="entry name" value="HATPase_dom"/>
</dbReference>
<organism evidence="10 11">
    <name type="scientific">Sneathiella marina</name>
    <dbReference type="NCBI Taxonomy" id="2950108"/>
    <lineage>
        <taxon>Bacteria</taxon>
        <taxon>Pseudomonadati</taxon>
        <taxon>Pseudomonadota</taxon>
        <taxon>Alphaproteobacteria</taxon>
        <taxon>Sneathiellales</taxon>
        <taxon>Sneathiellaceae</taxon>
        <taxon>Sneathiella</taxon>
    </lineage>
</organism>
<dbReference type="InterPro" id="IPR000700">
    <property type="entry name" value="PAS-assoc_C"/>
</dbReference>
<accession>A0ABY4WBM4</accession>
<dbReference type="Pfam" id="PF02518">
    <property type="entry name" value="HATPase_c"/>
    <property type="match status" value="1"/>
</dbReference>
<feature type="domain" description="PAS" evidence="8">
    <location>
        <begin position="230"/>
        <end position="267"/>
    </location>
</feature>
<dbReference type="PANTHER" id="PTHR43047:SF72">
    <property type="entry name" value="OSMOSENSING HISTIDINE PROTEIN KINASE SLN1"/>
    <property type="match status" value="1"/>
</dbReference>
<dbReference type="NCBIfam" id="TIGR00229">
    <property type="entry name" value="sensory_box"/>
    <property type="match status" value="1"/>
</dbReference>
<keyword evidence="10" id="KW-0067">ATP-binding</keyword>
<dbReference type="RefSeq" id="WP_251936610.1">
    <property type="nucleotide sequence ID" value="NZ_CP098747.1"/>
</dbReference>
<dbReference type="InterPro" id="IPR003661">
    <property type="entry name" value="HisK_dim/P_dom"/>
</dbReference>
<dbReference type="EC" id="2.7.13.3" evidence="2"/>
<comment type="catalytic activity">
    <reaction evidence="1">
        <text>ATP + protein L-histidine = ADP + protein N-phospho-L-histidine.</text>
        <dbReference type="EC" id="2.7.13.3"/>
    </reaction>
</comment>
<dbReference type="SMART" id="SM00086">
    <property type="entry name" value="PAC"/>
    <property type="match status" value="1"/>
</dbReference>
<evidence type="ECO:0000259" key="8">
    <source>
        <dbReference type="PROSITE" id="PS50112"/>
    </source>
</evidence>
<dbReference type="InterPro" id="IPR035965">
    <property type="entry name" value="PAS-like_dom_sf"/>
</dbReference>
<dbReference type="Gene3D" id="3.30.450.20">
    <property type="entry name" value="PAS domain"/>
    <property type="match status" value="1"/>
</dbReference>
<dbReference type="InterPro" id="IPR004358">
    <property type="entry name" value="Sig_transdc_His_kin-like_C"/>
</dbReference>
<proteinExistence type="predicted"/>
<evidence type="ECO:0000259" key="7">
    <source>
        <dbReference type="PROSITE" id="PS50109"/>
    </source>
</evidence>
<name>A0ABY4WBM4_9PROT</name>
<dbReference type="InterPro" id="IPR005467">
    <property type="entry name" value="His_kinase_dom"/>
</dbReference>
<evidence type="ECO:0000313" key="11">
    <source>
        <dbReference type="Proteomes" id="UP001056291"/>
    </source>
</evidence>
<keyword evidence="6" id="KW-0472">Membrane</keyword>
<evidence type="ECO:0000256" key="4">
    <source>
        <dbReference type="ARBA" id="ARBA00022679"/>
    </source>
</evidence>
<sequence>MIRNWLMKLNDKIESKNIPEWNNAYVAGIFCLSLFVIATITYVQVTLSKIEESVPLQIVAQEQAVDEIIDQFAVANNALVLAQLAEGVKRRGYIDLAREKIQQVHEALEKERILFSFDNLIGTAAIYAVIQPATYDVQNWLAQGISGLPPEASIVLEAASVRSRTAIDEAEKLQKQTSEMASSLLAAQAERINAFRGIMILVLFLLAGLAAVLTYYIYNRWLASRELERSELKHRRIYENATEGIFQVHLNGTFIDTNPAMATMLGYGSSHEMVEEVKSFVTEIYLDTEVAEKHLMLLTKGQYLIDEIYQWRRRDGTLIWGALNAHAVYDKKGTLMHVEGTLTDMNARVRAELNLRKAKELAELANRAKSEFLANMSHELRTPLNAVIGFSEILQSEAFGPLGHANYKDYSNDIHAAGKHLLDVINDVLDVAKIEAGQLTLTESNMELSATVASCIRMLSVRAFNAGIKLTSDIPGDLPGFLGDETRIKQILVNIASNAIKFTDKGGSVTVTAQMRDDGGISLRVTDTGIGIAKKDIPRVLDRFGQVQTTYARNNEGTGLGLTLVQMLVEVHGGEFTLTSEVEVGTVCSIHFPSDRTVKMAAAV</sequence>
<dbReference type="GO" id="GO:0005524">
    <property type="term" value="F:ATP binding"/>
    <property type="evidence" value="ECO:0007669"/>
    <property type="project" value="UniProtKB-KW"/>
</dbReference>
<dbReference type="PROSITE" id="PS50109">
    <property type="entry name" value="HIS_KIN"/>
    <property type="match status" value="1"/>
</dbReference>
<dbReference type="Gene3D" id="3.30.565.10">
    <property type="entry name" value="Histidine kinase-like ATPase, C-terminal domain"/>
    <property type="match status" value="1"/>
</dbReference>
<keyword evidence="4" id="KW-0808">Transferase</keyword>
<feature type="domain" description="PAC" evidence="9">
    <location>
        <begin position="305"/>
        <end position="357"/>
    </location>
</feature>
<keyword evidence="6" id="KW-0812">Transmembrane</keyword>
<dbReference type="InterPro" id="IPR013767">
    <property type="entry name" value="PAS_fold"/>
</dbReference>
<dbReference type="PANTHER" id="PTHR43047">
    <property type="entry name" value="TWO-COMPONENT HISTIDINE PROTEIN KINASE"/>
    <property type="match status" value="1"/>
</dbReference>
<dbReference type="SMART" id="SM00387">
    <property type="entry name" value="HATPase_c"/>
    <property type="match status" value="1"/>
</dbReference>
<dbReference type="SMART" id="SM00388">
    <property type="entry name" value="HisKA"/>
    <property type="match status" value="1"/>
</dbReference>
<evidence type="ECO:0000256" key="2">
    <source>
        <dbReference type="ARBA" id="ARBA00012438"/>
    </source>
</evidence>
<feature type="transmembrane region" description="Helical" evidence="6">
    <location>
        <begin position="198"/>
        <end position="218"/>
    </location>
</feature>
<dbReference type="InterPro" id="IPR036097">
    <property type="entry name" value="HisK_dim/P_sf"/>
</dbReference>
<evidence type="ECO:0000256" key="1">
    <source>
        <dbReference type="ARBA" id="ARBA00000085"/>
    </source>
</evidence>
<dbReference type="SUPFAM" id="SSF47384">
    <property type="entry name" value="Homodimeric domain of signal transducing histidine kinase"/>
    <property type="match status" value="1"/>
</dbReference>
<dbReference type="CDD" id="cd00082">
    <property type="entry name" value="HisKA"/>
    <property type="match status" value="1"/>
</dbReference>
<keyword evidence="3" id="KW-0597">Phosphoprotein</keyword>
<dbReference type="EMBL" id="CP098747">
    <property type="protein sequence ID" value="USG62644.1"/>
    <property type="molecule type" value="Genomic_DNA"/>
</dbReference>
<evidence type="ECO:0000256" key="6">
    <source>
        <dbReference type="SAM" id="Phobius"/>
    </source>
</evidence>
<evidence type="ECO:0000256" key="3">
    <source>
        <dbReference type="ARBA" id="ARBA00022553"/>
    </source>
</evidence>
<dbReference type="CDD" id="cd00130">
    <property type="entry name" value="PAS"/>
    <property type="match status" value="1"/>
</dbReference>
<keyword evidence="5" id="KW-0418">Kinase</keyword>
<dbReference type="PRINTS" id="PR00344">
    <property type="entry name" value="BCTRLSENSOR"/>
</dbReference>
<feature type="transmembrane region" description="Helical" evidence="6">
    <location>
        <begin position="24"/>
        <end position="43"/>
    </location>
</feature>
<keyword evidence="10" id="KW-0547">Nucleotide-binding</keyword>
<dbReference type="Gene3D" id="1.10.287.130">
    <property type="match status" value="1"/>
</dbReference>
<evidence type="ECO:0000259" key="9">
    <source>
        <dbReference type="PROSITE" id="PS50113"/>
    </source>
</evidence>
<dbReference type="InterPro" id="IPR001610">
    <property type="entry name" value="PAC"/>
</dbReference>